<evidence type="ECO:0000313" key="1">
    <source>
        <dbReference type="EMBL" id="ATL48949.1"/>
    </source>
</evidence>
<gene>
    <name evidence="1" type="ORF">COR50_18225</name>
</gene>
<keyword evidence="2" id="KW-1185">Reference proteome</keyword>
<accession>A0A291QY48</accession>
<dbReference type="AlphaFoldDB" id="A0A291QY48"/>
<proteinExistence type="predicted"/>
<organism evidence="1 2">
    <name type="scientific">Chitinophaga caeni</name>
    <dbReference type="NCBI Taxonomy" id="2029983"/>
    <lineage>
        <taxon>Bacteria</taxon>
        <taxon>Pseudomonadati</taxon>
        <taxon>Bacteroidota</taxon>
        <taxon>Chitinophagia</taxon>
        <taxon>Chitinophagales</taxon>
        <taxon>Chitinophagaceae</taxon>
        <taxon>Chitinophaga</taxon>
    </lineage>
</organism>
<reference evidence="1 2" key="1">
    <citation type="submission" date="2017-10" db="EMBL/GenBank/DDBJ databases">
        <title>Paenichitinophaga pekingensis gen. nov., sp. nov., isolated from activated sludge.</title>
        <authorList>
            <person name="Jin D."/>
            <person name="Kong X."/>
            <person name="Deng Y."/>
            <person name="Bai Z."/>
        </authorList>
    </citation>
    <scope>NUCLEOTIDE SEQUENCE [LARGE SCALE GENOMIC DNA]</scope>
    <source>
        <strain evidence="1 2">13</strain>
    </source>
</reference>
<dbReference type="Proteomes" id="UP000220133">
    <property type="component" value="Chromosome"/>
</dbReference>
<dbReference type="EMBL" id="CP023777">
    <property type="protein sequence ID" value="ATL48949.1"/>
    <property type="molecule type" value="Genomic_DNA"/>
</dbReference>
<evidence type="ECO:0000313" key="2">
    <source>
        <dbReference type="Proteomes" id="UP000220133"/>
    </source>
</evidence>
<protein>
    <submittedName>
        <fullName evidence="1">Uncharacterized protein</fullName>
    </submittedName>
</protein>
<name>A0A291QY48_9BACT</name>
<sequence length="65" mass="7286">MEREKIKLPMGESIALIFEADPASKEEVQDFAKLGKEVAATLSDPNEMNENLMRTGHRWLCAGTH</sequence>
<dbReference type="KEGG" id="cbae:COR50_18225"/>